<keyword evidence="1" id="KW-0813">Transport</keyword>
<name>A0A1B6VN96_9PROT</name>
<evidence type="ECO:0000313" key="8">
    <source>
        <dbReference type="Proteomes" id="UP000077786"/>
    </source>
</evidence>
<evidence type="ECO:0000259" key="6">
    <source>
        <dbReference type="PROSITE" id="PS50893"/>
    </source>
</evidence>
<evidence type="ECO:0000256" key="1">
    <source>
        <dbReference type="ARBA" id="ARBA00022448"/>
    </source>
</evidence>
<dbReference type="Proteomes" id="UP000077786">
    <property type="component" value="Unassembled WGS sequence"/>
</dbReference>
<dbReference type="GO" id="GO:0005524">
    <property type="term" value="F:ATP binding"/>
    <property type="evidence" value="ECO:0007669"/>
    <property type="project" value="UniProtKB-KW"/>
</dbReference>
<sequence length="280" mass="30071">MTLEIQNASARAGGREIVHNLDLALAAGEIVAVVGPNGAGKSTLLKLACGLMPLHGGEIRFDGSKIGSLSAGELSRRRALLPQECPMRARFTALELVLMGTAISGQGRPMAERVAIAQDTLDRVGLSSFMERDIMTLSGGERQRVHLARVLAQLEAAARNGAPGCLLLDEPLSAQDMARQRLILQIAKMHAAHGGSVLLVLHDLNWAAACADRIVVMHQGRIQSHGLPRDILTSELLHDVFGIPDGCIHQHCSTGRPFVVPHDLVMPEDINKRDTPCILQ</sequence>
<organism evidence="7 8">
    <name type="scientific">Gluconobacter cerinus</name>
    <dbReference type="NCBI Taxonomy" id="38307"/>
    <lineage>
        <taxon>Bacteria</taxon>
        <taxon>Pseudomonadati</taxon>
        <taxon>Pseudomonadota</taxon>
        <taxon>Alphaproteobacteria</taxon>
        <taxon>Acetobacterales</taxon>
        <taxon>Acetobacteraceae</taxon>
        <taxon>Gluconobacter</taxon>
    </lineage>
</organism>
<dbReference type="InterPro" id="IPR003439">
    <property type="entry name" value="ABC_transporter-like_ATP-bd"/>
</dbReference>
<dbReference type="EMBL" id="LUTU01000005">
    <property type="protein sequence ID" value="OAJ68675.1"/>
    <property type="molecule type" value="Genomic_DNA"/>
</dbReference>
<dbReference type="InterPro" id="IPR027417">
    <property type="entry name" value="P-loop_NTPase"/>
</dbReference>
<dbReference type="PATRIC" id="fig|38307.3.peg.1420"/>
<keyword evidence="3 7" id="KW-0067">ATP-binding</keyword>
<dbReference type="SUPFAM" id="SSF52540">
    <property type="entry name" value="P-loop containing nucleoside triphosphate hydrolases"/>
    <property type="match status" value="1"/>
</dbReference>
<dbReference type="Gene3D" id="3.40.50.300">
    <property type="entry name" value="P-loop containing nucleotide triphosphate hydrolases"/>
    <property type="match status" value="1"/>
</dbReference>
<comment type="function">
    <text evidence="5">Part of the ABC transporter complex HmuTUV involved in hemin import. Responsible for energy coupling to the transport system.</text>
</comment>
<evidence type="ECO:0000256" key="3">
    <source>
        <dbReference type="ARBA" id="ARBA00022840"/>
    </source>
</evidence>
<dbReference type="CDD" id="cd03214">
    <property type="entry name" value="ABC_Iron-Siderophores_B12_Hemin"/>
    <property type="match status" value="1"/>
</dbReference>
<dbReference type="InterPro" id="IPR003593">
    <property type="entry name" value="AAA+_ATPase"/>
</dbReference>
<protein>
    <submittedName>
        <fullName evidence="7">Hemin ABC transporter ATP-binding protein</fullName>
    </submittedName>
</protein>
<dbReference type="SMART" id="SM00382">
    <property type="entry name" value="AAA"/>
    <property type="match status" value="1"/>
</dbReference>
<evidence type="ECO:0000256" key="2">
    <source>
        <dbReference type="ARBA" id="ARBA00022741"/>
    </source>
</evidence>
<proteinExistence type="predicted"/>
<feature type="domain" description="ABC transporter" evidence="6">
    <location>
        <begin position="3"/>
        <end position="244"/>
    </location>
</feature>
<keyword evidence="4" id="KW-1278">Translocase</keyword>
<dbReference type="Pfam" id="PF00005">
    <property type="entry name" value="ABC_tran"/>
    <property type="match status" value="1"/>
</dbReference>
<dbReference type="OrthoDB" id="9810077at2"/>
<dbReference type="RefSeq" id="WP_064274117.1">
    <property type="nucleotide sequence ID" value="NZ_LUTU01000005.1"/>
</dbReference>
<dbReference type="PANTHER" id="PTHR42794:SF1">
    <property type="entry name" value="HEMIN IMPORT ATP-BINDING PROTEIN HMUV"/>
    <property type="match status" value="1"/>
</dbReference>
<reference evidence="7 8" key="1">
    <citation type="submission" date="2016-03" db="EMBL/GenBank/DDBJ databases">
        <title>Draft genome sequence of Gluconobacter cerinus strain CECT 9110.</title>
        <authorList>
            <person name="Sainz F."/>
            <person name="Mas A."/>
            <person name="Torija M.J."/>
        </authorList>
    </citation>
    <scope>NUCLEOTIDE SEQUENCE [LARGE SCALE GENOMIC DNA]</scope>
    <source>
        <strain evidence="7 8">CECT 9110</strain>
    </source>
</reference>
<dbReference type="GO" id="GO:0016887">
    <property type="term" value="F:ATP hydrolysis activity"/>
    <property type="evidence" value="ECO:0007669"/>
    <property type="project" value="InterPro"/>
</dbReference>
<evidence type="ECO:0000313" key="7">
    <source>
        <dbReference type="EMBL" id="OAJ68675.1"/>
    </source>
</evidence>
<gene>
    <name evidence="7" type="ORF">A0123_01383</name>
</gene>
<dbReference type="PANTHER" id="PTHR42794">
    <property type="entry name" value="HEMIN IMPORT ATP-BINDING PROTEIN HMUV"/>
    <property type="match status" value="1"/>
</dbReference>
<evidence type="ECO:0000256" key="4">
    <source>
        <dbReference type="ARBA" id="ARBA00022967"/>
    </source>
</evidence>
<dbReference type="NCBIfam" id="NF010068">
    <property type="entry name" value="PRK13548.1"/>
    <property type="match status" value="1"/>
</dbReference>
<keyword evidence="2" id="KW-0547">Nucleotide-binding</keyword>
<dbReference type="AlphaFoldDB" id="A0A1B6VN96"/>
<comment type="caution">
    <text evidence="7">The sequence shown here is derived from an EMBL/GenBank/DDBJ whole genome shotgun (WGS) entry which is preliminary data.</text>
</comment>
<accession>A0A1B6VN96</accession>
<dbReference type="PROSITE" id="PS50893">
    <property type="entry name" value="ABC_TRANSPORTER_2"/>
    <property type="match status" value="1"/>
</dbReference>
<evidence type="ECO:0000256" key="5">
    <source>
        <dbReference type="ARBA" id="ARBA00037066"/>
    </source>
</evidence>